<name>A0A8J2RSD3_9CRUS</name>
<evidence type="ECO:0000256" key="4">
    <source>
        <dbReference type="ARBA" id="ARBA00022692"/>
    </source>
</evidence>
<feature type="signal peptide" evidence="10">
    <location>
        <begin position="1"/>
        <end position="20"/>
    </location>
</feature>
<gene>
    <name evidence="12" type="ORF">DGAL_LOCUS4247</name>
</gene>
<feature type="transmembrane region" description="Helical" evidence="9">
    <location>
        <begin position="222"/>
        <end position="242"/>
    </location>
</feature>
<accession>A0A8J2RSD3</accession>
<dbReference type="PANTHER" id="PTHR42643">
    <property type="entry name" value="IONOTROPIC RECEPTOR 20A-RELATED"/>
    <property type="match status" value="1"/>
</dbReference>
<feature type="chain" id="PRO_5035263718" description="Ionotropic glutamate receptor C-terminal domain-containing protein" evidence="10">
    <location>
        <begin position="21"/>
        <end position="403"/>
    </location>
</feature>
<dbReference type="SUPFAM" id="SSF53850">
    <property type="entry name" value="Periplasmic binding protein-like II"/>
    <property type="match status" value="1"/>
</dbReference>
<evidence type="ECO:0000256" key="3">
    <source>
        <dbReference type="ARBA" id="ARBA00022475"/>
    </source>
</evidence>
<keyword evidence="5 9" id="KW-1133">Transmembrane helix</keyword>
<dbReference type="Gene3D" id="1.10.287.70">
    <property type="match status" value="1"/>
</dbReference>
<dbReference type="GO" id="GO:0005886">
    <property type="term" value="C:plasma membrane"/>
    <property type="evidence" value="ECO:0007669"/>
    <property type="project" value="UniProtKB-SubCell"/>
</dbReference>
<dbReference type="GO" id="GO:0015276">
    <property type="term" value="F:ligand-gated monoatomic ion channel activity"/>
    <property type="evidence" value="ECO:0007669"/>
    <property type="project" value="InterPro"/>
</dbReference>
<keyword evidence="13" id="KW-1185">Reference proteome</keyword>
<dbReference type="FunFam" id="1.10.287.70:FF:000302">
    <property type="entry name" value="Uncharacterized protein"/>
    <property type="match status" value="1"/>
</dbReference>
<dbReference type="InterPro" id="IPR052192">
    <property type="entry name" value="Insect_Ionotropic_Sensory_Rcpt"/>
</dbReference>
<dbReference type="EMBL" id="CAKKLH010000068">
    <property type="protein sequence ID" value="CAH0101875.1"/>
    <property type="molecule type" value="Genomic_DNA"/>
</dbReference>
<dbReference type="Proteomes" id="UP000789390">
    <property type="component" value="Unassembled WGS sequence"/>
</dbReference>
<evidence type="ECO:0000256" key="5">
    <source>
        <dbReference type="ARBA" id="ARBA00022989"/>
    </source>
</evidence>
<keyword evidence="3" id="KW-1003">Cell membrane</keyword>
<keyword evidence="8" id="KW-0325">Glycoprotein</keyword>
<reference evidence="12" key="1">
    <citation type="submission" date="2021-11" db="EMBL/GenBank/DDBJ databases">
        <authorList>
            <person name="Schell T."/>
        </authorList>
    </citation>
    <scope>NUCLEOTIDE SEQUENCE</scope>
    <source>
        <strain evidence="12">M5</strain>
    </source>
</reference>
<comment type="caution">
    <text evidence="12">The sequence shown here is derived from an EMBL/GenBank/DDBJ whole genome shotgun (WGS) entry which is preliminary data.</text>
</comment>
<organism evidence="12 13">
    <name type="scientific">Daphnia galeata</name>
    <dbReference type="NCBI Taxonomy" id="27404"/>
    <lineage>
        <taxon>Eukaryota</taxon>
        <taxon>Metazoa</taxon>
        <taxon>Ecdysozoa</taxon>
        <taxon>Arthropoda</taxon>
        <taxon>Crustacea</taxon>
        <taxon>Branchiopoda</taxon>
        <taxon>Diplostraca</taxon>
        <taxon>Cladocera</taxon>
        <taxon>Anomopoda</taxon>
        <taxon>Daphniidae</taxon>
        <taxon>Daphnia</taxon>
    </lineage>
</organism>
<evidence type="ECO:0000313" key="12">
    <source>
        <dbReference type="EMBL" id="CAH0101875.1"/>
    </source>
</evidence>
<keyword evidence="7" id="KW-0675">Receptor</keyword>
<comment type="subcellular location">
    <subcellularLocation>
        <location evidence="1">Cell membrane</location>
        <topology evidence="1">Multi-pass membrane protein</topology>
    </subcellularLocation>
</comment>
<comment type="similarity">
    <text evidence="2">Belongs to the glutamate-gated ion channel (TC 1.A.10.1) family.</text>
</comment>
<dbReference type="GO" id="GO:0050906">
    <property type="term" value="P:detection of stimulus involved in sensory perception"/>
    <property type="evidence" value="ECO:0007669"/>
    <property type="project" value="UniProtKB-ARBA"/>
</dbReference>
<evidence type="ECO:0000256" key="9">
    <source>
        <dbReference type="SAM" id="Phobius"/>
    </source>
</evidence>
<evidence type="ECO:0000256" key="6">
    <source>
        <dbReference type="ARBA" id="ARBA00023136"/>
    </source>
</evidence>
<sequence length="403" mass="45216">MNHFPMLILWLTIIAKCGFSSSMINSLNGQHLRVIWPLWSGNPKGLWGPLKGGVVLDFLSARLNFTYEMVRVTENTLEPQGKERGLFNYLWEQKSDLIIFDVTPSFYRSNIDMATPWVFSYCGLLIPVYDDTANINAVVKPFQWPVWLGLGVSIIGVTAILILILRFSSHLPESLDSNTKVESSNDNLEGRLTVVKKQPAKPYLYVIGNLLSQGGPCPSKRLSFRLVAGVWCLAAFIFVQAYNSTLFTYVVTPVNQPLVNSINDVLESNDIQLLVIKASPLDVLFSNPNASGIKLAHELNSFPESRCKFISDCVSAITPGSRKVFVTAINYLKDTIKDNFKKTGKCKFQIAKEGFMPIRVSFALQQNSPYTKSLNQGLLELQQTGIIDFWDTWFRLPTHATSM</sequence>
<evidence type="ECO:0000256" key="8">
    <source>
        <dbReference type="ARBA" id="ARBA00023180"/>
    </source>
</evidence>
<keyword evidence="10" id="KW-0732">Signal</keyword>
<evidence type="ECO:0000259" key="11">
    <source>
        <dbReference type="Pfam" id="PF00060"/>
    </source>
</evidence>
<keyword evidence="4 9" id="KW-0812">Transmembrane</keyword>
<dbReference type="Pfam" id="PF00060">
    <property type="entry name" value="Lig_chan"/>
    <property type="match status" value="1"/>
</dbReference>
<evidence type="ECO:0000256" key="7">
    <source>
        <dbReference type="ARBA" id="ARBA00023170"/>
    </source>
</evidence>
<dbReference type="InterPro" id="IPR001320">
    <property type="entry name" value="Iontro_rcpt_C"/>
</dbReference>
<proteinExistence type="inferred from homology"/>
<evidence type="ECO:0000313" key="13">
    <source>
        <dbReference type="Proteomes" id="UP000789390"/>
    </source>
</evidence>
<evidence type="ECO:0000256" key="2">
    <source>
        <dbReference type="ARBA" id="ARBA00008685"/>
    </source>
</evidence>
<keyword evidence="6 9" id="KW-0472">Membrane</keyword>
<dbReference type="OrthoDB" id="6354814at2759"/>
<evidence type="ECO:0000256" key="1">
    <source>
        <dbReference type="ARBA" id="ARBA00004651"/>
    </source>
</evidence>
<dbReference type="AlphaFoldDB" id="A0A8J2RSD3"/>
<evidence type="ECO:0000256" key="10">
    <source>
        <dbReference type="SAM" id="SignalP"/>
    </source>
</evidence>
<feature type="transmembrane region" description="Helical" evidence="9">
    <location>
        <begin position="144"/>
        <end position="165"/>
    </location>
</feature>
<protein>
    <recommendedName>
        <fullName evidence="11">Ionotropic glutamate receptor C-terminal domain-containing protein</fullName>
    </recommendedName>
</protein>
<dbReference type="PANTHER" id="PTHR42643:SF24">
    <property type="entry name" value="IONOTROPIC RECEPTOR 60A"/>
    <property type="match status" value="1"/>
</dbReference>
<feature type="domain" description="Ionotropic glutamate receptor C-terminal" evidence="11">
    <location>
        <begin position="144"/>
        <end position="318"/>
    </location>
</feature>